<protein>
    <submittedName>
        <fullName evidence="1">Uncharacterized protein</fullName>
    </submittedName>
</protein>
<dbReference type="RefSeq" id="WP_114484995.1">
    <property type="nucleotide sequence ID" value="NZ_CBCSHM010000005.1"/>
</dbReference>
<evidence type="ECO:0000313" key="1">
    <source>
        <dbReference type="EMBL" id="RCV93667.1"/>
    </source>
</evidence>
<accession>A0A368UAW0</accession>
<comment type="caution">
    <text evidence="1">The sequence shown here is derived from an EMBL/GenBank/DDBJ whole genome shotgun (WGS) entry which is preliminary data.</text>
</comment>
<keyword evidence="2" id="KW-1185">Reference proteome</keyword>
<gene>
    <name evidence="1" type="ORF">DU506_00490</name>
</gene>
<proteinExistence type="predicted"/>
<organism evidence="1 2">
    <name type="scientific">Vreelandella rituensis</name>
    <dbReference type="NCBI Taxonomy" id="2282306"/>
    <lineage>
        <taxon>Bacteria</taxon>
        <taxon>Pseudomonadati</taxon>
        <taxon>Pseudomonadota</taxon>
        <taxon>Gammaproteobacteria</taxon>
        <taxon>Oceanospirillales</taxon>
        <taxon>Halomonadaceae</taxon>
        <taxon>Vreelandella</taxon>
    </lineage>
</organism>
<reference evidence="1 2" key="1">
    <citation type="submission" date="2018-07" db="EMBL/GenBank/DDBJ databases">
        <title>Halomonas rutogse sp. nov., isolated from Lake TangqianCo on Tibetan Plateau.</title>
        <authorList>
            <person name="Lu H."/>
            <person name="Xing P."/>
            <person name="Wu Q."/>
        </authorList>
    </citation>
    <scope>NUCLEOTIDE SEQUENCE [LARGE SCALE GENOMIC DNA]</scope>
    <source>
        <strain evidence="1 2">TQ8S</strain>
    </source>
</reference>
<dbReference type="AlphaFoldDB" id="A0A368UAW0"/>
<sequence length="95" mass="10193">MKTIQYTTPKGGFVVVLETGRTQSAPGEFFSMLEGRKPAQVSLPDRYLIQDAPGDGFVHTYATPGVNTLEEAIAYAENQEAQSETLAAIASTIAK</sequence>
<name>A0A368UAW0_9GAMM</name>
<dbReference type="EMBL" id="QPIJ01000001">
    <property type="protein sequence ID" value="RCV93667.1"/>
    <property type="molecule type" value="Genomic_DNA"/>
</dbReference>
<dbReference type="Proteomes" id="UP000253204">
    <property type="component" value="Unassembled WGS sequence"/>
</dbReference>
<evidence type="ECO:0000313" key="2">
    <source>
        <dbReference type="Proteomes" id="UP000253204"/>
    </source>
</evidence>